<keyword evidence="4" id="KW-1185">Reference proteome</keyword>
<feature type="chain" id="PRO_5015950025" description="Tail specific protease domain-containing protein" evidence="1">
    <location>
        <begin position="21"/>
        <end position="534"/>
    </location>
</feature>
<name>A0A2V1IZ58_9BACT</name>
<dbReference type="Gene3D" id="3.90.226.10">
    <property type="entry name" value="2-enoyl-CoA Hydratase, Chain A, domain 1"/>
    <property type="match status" value="1"/>
</dbReference>
<feature type="signal peptide" evidence="1">
    <location>
        <begin position="1"/>
        <end position="20"/>
    </location>
</feature>
<dbReference type="EMBL" id="PUBV01000011">
    <property type="protein sequence ID" value="PWB07620.1"/>
    <property type="molecule type" value="Genomic_DNA"/>
</dbReference>
<dbReference type="GO" id="GO:0006508">
    <property type="term" value="P:proteolysis"/>
    <property type="evidence" value="ECO:0007669"/>
    <property type="project" value="InterPro"/>
</dbReference>
<dbReference type="GeneID" id="93425771"/>
<comment type="caution">
    <text evidence="3">The sequence shown here is derived from an EMBL/GenBank/DDBJ whole genome shotgun (WGS) entry which is preliminary data.</text>
</comment>
<keyword evidence="1" id="KW-0732">Signal</keyword>
<organism evidence="3 4">
    <name type="scientific">Paramuribaculum intestinale</name>
    <dbReference type="NCBI Taxonomy" id="2094151"/>
    <lineage>
        <taxon>Bacteria</taxon>
        <taxon>Pseudomonadati</taxon>
        <taxon>Bacteroidota</taxon>
        <taxon>Bacteroidia</taxon>
        <taxon>Bacteroidales</taxon>
        <taxon>Muribaculaceae</taxon>
        <taxon>Paramuribaculum</taxon>
    </lineage>
</organism>
<gene>
    <name evidence="3" type="ORF">C5O25_06835</name>
</gene>
<dbReference type="AlphaFoldDB" id="A0A2V1IZ58"/>
<dbReference type="InterPro" id="IPR029045">
    <property type="entry name" value="ClpP/crotonase-like_dom_sf"/>
</dbReference>
<dbReference type="RefSeq" id="WP_107035995.1">
    <property type="nucleotide sequence ID" value="NZ_CP098825.1"/>
</dbReference>
<dbReference type="InterPro" id="IPR005151">
    <property type="entry name" value="Tail-specific_protease"/>
</dbReference>
<evidence type="ECO:0000313" key="3">
    <source>
        <dbReference type="EMBL" id="PWB07620.1"/>
    </source>
</evidence>
<protein>
    <recommendedName>
        <fullName evidence="2">Tail specific protease domain-containing protein</fullName>
    </recommendedName>
</protein>
<feature type="domain" description="Tail specific protease" evidence="2">
    <location>
        <begin position="300"/>
        <end position="480"/>
    </location>
</feature>
<dbReference type="SUPFAM" id="SSF52096">
    <property type="entry name" value="ClpP/crotonase"/>
    <property type="match status" value="1"/>
</dbReference>
<dbReference type="Pfam" id="PF03572">
    <property type="entry name" value="Peptidase_S41"/>
    <property type="match status" value="1"/>
</dbReference>
<evidence type="ECO:0000259" key="2">
    <source>
        <dbReference type="Pfam" id="PF03572"/>
    </source>
</evidence>
<sequence>MKKPFTAFLITLAVFTAGTAKGTALPVDSIHADFREFIRYLEETHPDPYTPYGGRPYFYATARNFTESIWTDSVTDSNELARRITQFLLPLGDGHTGISQMKPKGKNRYAPIYLKQLSDGLAVALIPDSLKECLGYTITAVNNIPLDTLIIRTGSVAITENRSGIMKHLCWNIGSENFLSQTIEGFEGDSVDFTLKDKSGHEHGIRLPLIPSTDRFSYKSYARIKSKYKLPKGNMEYCFIDDKGKSAYFRFNTTYSRDCFDYMKSNGWDYESQLWNYLSSTGQKRPATIEEAFRQIPVLAEEFGKLLKEMKKRKSDKLFIDLRNNGGGWTPIVYAMLYQLYGSKVATQDYSQQFYRKLSPLYFKKINSSLEDFNKQYNCDFTYNDYTIWGKNSEPKKELSPEELEKYLSGLMTSRTDMLVRQKGEPLYRPAEVYVITDGVTFSAAYHTAHYLRQLGAKVIGVASSQAPNTFMETTPFRLTHTGLTGSISNSIQNMLPADHPEARQMKPDVELTTATFHRYGDDDNAEIRMILEP</sequence>
<proteinExistence type="predicted"/>
<dbReference type="GO" id="GO:0008236">
    <property type="term" value="F:serine-type peptidase activity"/>
    <property type="evidence" value="ECO:0007669"/>
    <property type="project" value="InterPro"/>
</dbReference>
<evidence type="ECO:0000313" key="4">
    <source>
        <dbReference type="Proteomes" id="UP000244925"/>
    </source>
</evidence>
<dbReference type="Proteomes" id="UP000244925">
    <property type="component" value="Unassembled WGS sequence"/>
</dbReference>
<accession>A0A2V1IZ58</accession>
<evidence type="ECO:0000256" key="1">
    <source>
        <dbReference type="SAM" id="SignalP"/>
    </source>
</evidence>
<reference evidence="4" key="1">
    <citation type="submission" date="2018-02" db="EMBL/GenBank/DDBJ databases">
        <authorList>
            <person name="Clavel T."/>
            <person name="Strowig T."/>
        </authorList>
    </citation>
    <scope>NUCLEOTIDE SEQUENCE [LARGE SCALE GENOMIC DNA]</scope>
    <source>
        <strain evidence="4">DSM 100764</strain>
    </source>
</reference>